<dbReference type="GO" id="GO:0019905">
    <property type="term" value="F:syntaxin binding"/>
    <property type="evidence" value="ECO:0007669"/>
    <property type="project" value="TreeGrafter"/>
</dbReference>
<accession>A0AAD9NNT3</accession>
<dbReference type="GO" id="GO:0006887">
    <property type="term" value="P:exocytosis"/>
    <property type="evidence" value="ECO:0007669"/>
    <property type="project" value="TreeGrafter"/>
</dbReference>
<protein>
    <recommendedName>
        <fullName evidence="3">Syntaxin-binding protein 5-like</fullName>
    </recommendedName>
</protein>
<dbReference type="GO" id="GO:0005886">
    <property type="term" value="C:plasma membrane"/>
    <property type="evidence" value="ECO:0007669"/>
    <property type="project" value="TreeGrafter"/>
</dbReference>
<reference evidence="1" key="1">
    <citation type="journal article" date="2023" name="Mol. Biol. Evol.">
        <title>Third-Generation Sequencing Reveals the Adaptive Role of the Epigenome in Three Deep-Sea Polychaetes.</title>
        <authorList>
            <person name="Perez M."/>
            <person name="Aroh O."/>
            <person name="Sun Y."/>
            <person name="Lan Y."/>
            <person name="Juniper S.K."/>
            <person name="Young C.R."/>
            <person name="Angers B."/>
            <person name="Qian P.Y."/>
        </authorList>
    </citation>
    <scope>NUCLEOTIDE SEQUENCE</scope>
    <source>
        <strain evidence="1">R07B-5</strain>
    </source>
</reference>
<organism evidence="1 2">
    <name type="scientific">Ridgeia piscesae</name>
    <name type="common">Tubeworm</name>
    <dbReference type="NCBI Taxonomy" id="27915"/>
    <lineage>
        <taxon>Eukaryota</taxon>
        <taxon>Metazoa</taxon>
        <taxon>Spiralia</taxon>
        <taxon>Lophotrochozoa</taxon>
        <taxon>Annelida</taxon>
        <taxon>Polychaeta</taxon>
        <taxon>Sedentaria</taxon>
        <taxon>Canalipalpata</taxon>
        <taxon>Sabellida</taxon>
        <taxon>Siboglinidae</taxon>
        <taxon>Ridgeia</taxon>
    </lineage>
</organism>
<dbReference type="PANTHER" id="PTHR10241">
    <property type="entry name" value="LETHAL 2 GIANT LARVAE PROTEIN"/>
    <property type="match status" value="1"/>
</dbReference>
<sequence length="101" mass="11120">MDKVNQKMKKFNLRGVLDGLRSSVSAPPKLDIDIEENLRSEHFQVAKTVRHGFPHQPSAMAYDPVQNLLAIGTKSGSLRMYPCVSVTSAGDISLTSIVYLC</sequence>
<comment type="caution">
    <text evidence="1">The sequence shown here is derived from an EMBL/GenBank/DDBJ whole genome shotgun (WGS) entry which is preliminary data.</text>
</comment>
<dbReference type="Proteomes" id="UP001209878">
    <property type="component" value="Unassembled WGS sequence"/>
</dbReference>
<evidence type="ECO:0008006" key="3">
    <source>
        <dbReference type="Google" id="ProtNLM"/>
    </source>
</evidence>
<dbReference type="EMBL" id="JAODUO010000842">
    <property type="protein sequence ID" value="KAK2173919.1"/>
    <property type="molecule type" value="Genomic_DNA"/>
</dbReference>
<name>A0AAD9NNT3_RIDPI</name>
<dbReference type="GO" id="GO:0045159">
    <property type="term" value="F:myosin II binding"/>
    <property type="evidence" value="ECO:0007669"/>
    <property type="project" value="TreeGrafter"/>
</dbReference>
<dbReference type="AlphaFoldDB" id="A0AAD9NNT3"/>
<dbReference type="GO" id="GO:0006893">
    <property type="term" value="P:Golgi to plasma membrane transport"/>
    <property type="evidence" value="ECO:0007669"/>
    <property type="project" value="TreeGrafter"/>
</dbReference>
<gene>
    <name evidence="1" type="ORF">NP493_842g01019</name>
</gene>
<dbReference type="GO" id="GO:0005096">
    <property type="term" value="F:GTPase activator activity"/>
    <property type="evidence" value="ECO:0007669"/>
    <property type="project" value="TreeGrafter"/>
</dbReference>
<evidence type="ECO:0000313" key="1">
    <source>
        <dbReference type="EMBL" id="KAK2173919.1"/>
    </source>
</evidence>
<dbReference type="PANTHER" id="PTHR10241:SF25">
    <property type="entry name" value="TOMOSYN, ISOFORM C"/>
    <property type="match status" value="1"/>
</dbReference>
<proteinExistence type="predicted"/>
<dbReference type="GO" id="GO:0031201">
    <property type="term" value="C:SNARE complex"/>
    <property type="evidence" value="ECO:0007669"/>
    <property type="project" value="TreeGrafter"/>
</dbReference>
<keyword evidence="2" id="KW-1185">Reference proteome</keyword>
<evidence type="ECO:0000313" key="2">
    <source>
        <dbReference type="Proteomes" id="UP001209878"/>
    </source>
</evidence>